<proteinExistence type="predicted"/>
<evidence type="ECO:0000313" key="2">
    <source>
        <dbReference type="Proteomes" id="UP000191518"/>
    </source>
</evidence>
<name>A0A1V6S2F4_9EURO</name>
<dbReference type="EMBL" id="MDYP01000012">
    <property type="protein sequence ID" value="OQE07803.1"/>
    <property type="molecule type" value="Genomic_DNA"/>
</dbReference>
<dbReference type="Proteomes" id="UP000191518">
    <property type="component" value="Unassembled WGS sequence"/>
</dbReference>
<dbReference type="AlphaFoldDB" id="A0A1V6S2F4"/>
<reference evidence="2" key="1">
    <citation type="journal article" date="2017" name="Nat. Microbiol.">
        <title>Global analysis of biosynthetic gene clusters reveals vast potential of secondary metabolite production in Penicillium species.</title>
        <authorList>
            <person name="Nielsen J.C."/>
            <person name="Grijseels S."/>
            <person name="Prigent S."/>
            <person name="Ji B."/>
            <person name="Dainat J."/>
            <person name="Nielsen K.F."/>
            <person name="Frisvad J.C."/>
            <person name="Workman M."/>
            <person name="Nielsen J."/>
        </authorList>
    </citation>
    <scope>NUCLEOTIDE SEQUENCE [LARGE SCALE GENOMIC DNA]</scope>
    <source>
        <strain evidence="2">IBT 29486</strain>
    </source>
</reference>
<organism evidence="1 2">
    <name type="scientific">Penicillium vulpinum</name>
    <dbReference type="NCBI Taxonomy" id="29845"/>
    <lineage>
        <taxon>Eukaryota</taxon>
        <taxon>Fungi</taxon>
        <taxon>Dikarya</taxon>
        <taxon>Ascomycota</taxon>
        <taxon>Pezizomycotina</taxon>
        <taxon>Eurotiomycetes</taxon>
        <taxon>Eurotiomycetidae</taxon>
        <taxon>Eurotiales</taxon>
        <taxon>Aspergillaceae</taxon>
        <taxon>Penicillium</taxon>
    </lineage>
</organism>
<accession>A0A1V6S2F4</accession>
<sequence>MARTHFNVKWNEHRERTSAFRAKYKYCHGIPERVLAMLNYAIWRLFNCKELGLNLGTMRLEYYDGQVHENIDLNTWEELWEDLRDIMSNPENSNFKFTGTMESFDRIGFYDGFYIQDLAAREAERHGRRD</sequence>
<evidence type="ECO:0000313" key="1">
    <source>
        <dbReference type="EMBL" id="OQE07803.1"/>
    </source>
</evidence>
<protein>
    <submittedName>
        <fullName evidence="1">Uncharacterized protein</fullName>
    </submittedName>
</protein>
<comment type="caution">
    <text evidence="1">The sequence shown here is derived from an EMBL/GenBank/DDBJ whole genome shotgun (WGS) entry which is preliminary data.</text>
</comment>
<gene>
    <name evidence="1" type="ORF">PENVUL_c012G09411</name>
</gene>
<keyword evidence="2" id="KW-1185">Reference proteome</keyword>